<dbReference type="Proteomes" id="UP000016887">
    <property type="component" value="Chromosome"/>
</dbReference>
<keyword evidence="2" id="KW-1185">Reference proteome</keyword>
<dbReference type="eggNOG" id="arCOG05890">
    <property type="taxonomic scope" value="Archaea"/>
</dbReference>
<evidence type="ECO:0000313" key="2">
    <source>
        <dbReference type="Proteomes" id="UP000016887"/>
    </source>
</evidence>
<accession>U3TGW4</accession>
<dbReference type="OrthoDB" id="45688at2157"/>
<dbReference type="STRING" id="1198449.ACAM_1110"/>
<reference evidence="1 2" key="1">
    <citation type="journal article" date="2013" name="Appl. Environ. Microbiol.">
        <title>Variation of the Virus-Related Elements within Syntenic Genomes of the Hyperthermophilic Archaeon Aeropyrum.</title>
        <authorList>
            <person name="Daifuku T."/>
            <person name="Yoshida T."/>
            <person name="Kitamura T."/>
            <person name="Kawaichi S."/>
            <person name="Inoue T."/>
            <person name="Nomura K."/>
            <person name="Yoshida Y."/>
            <person name="Kuno S."/>
            <person name="Sako Y."/>
        </authorList>
    </citation>
    <scope>NUCLEOTIDE SEQUENCE [LARGE SCALE GENOMIC DNA]</scope>
    <source>
        <strain evidence="1 2">SY1</strain>
    </source>
</reference>
<sequence length="267" mass="28178">MAVESPSGLEVAVAAPILGVPIPDSENPVIAAPLGRVRLEIARSQECRADAGDVSGEIAGFADNLLKGIDAGYCVSVRSVGRHRYRGLPLYAAATVALVYWVAEAHGEHLSSHEILELASVADPFSYDRSWHPVISSARLSSAEGRVAVYRNEEELALYGEEFIEAGYSGGLVRVEPRVSRERIGMDTYNALVHLAGVAVLEAAVRLGEGQPLARIVGDMKPIQDGVANIVWGLGDPGGGCVWTPDMPGYFTRLCTGGSGGKGGPRT</sequence>
<dbReference type="GeneID" id="43501816"/>
<gene>
    <name evidence="1" type="ORF">ACAM_1110</name>
</gene>
<protein>
    <submittedName>
        <fullName evidence="1">Uncharacterized protein</fullName>
    </submittedName>
</protein>
<name>U3TGW4_9CREN</name>
<proteinExistence type="predicted"/>
<dbReference type="RefSeq" id="WP_022541850.1">
    <property type="nucleotide sequence ID" value="NC_022521.1"/>
</dbReference>
<dbReference type="AlphaFoldDB" id="U3TGW4"/>
<dbReference type="KEGG" id="acj:ACAM_1110"/>
<evidence type="ECO:0000313" key="1">
    <source>
        <dbReference type="EMBL" id="BAN90579.1"/>
    </source>
</evidence>
<dbReference type="EMBL" id="AP012489">
    <property type="protein sequence ID" value="BAN90579.1"/>
    <property type="molecule type" value="Genomic_DNA"/>
</dbReference>
<organism evidence="1 2">
    <name type="scientific">Aeropyrum camini SY1 = JCM 12091</name>
    <dbReference type="NCBI Taxonomy" id="1198449"/>
    <lineage>
        <taxon>Archaea</taxon>
        <taxon>Thermoproteota</taxon>
        <taxon>Thermoprotei</taxon>
        <taxon>Desulfurococcales</taxon>
        <taxon>Desulfurococcaceae</taxon>
        <taxon>Aeropyrum</taxon>
    </lineage>
</organism>